<proteinExistence type="predicted"/>
<comment type="caution">
    <text evidence="2">The sequence shown here is derived from an EMBL/GenBank/DDBJ whole genome shotgun (WGS) entry which is preliminary data.</text>
</comment>
<dbReference type="Proteomes" id="UP000688137">
    <property type="component" value="Unassembled WGS sequence"/>
</dbReference>
<name>A0A8S1JN88_PARPR</name>
<feature type="transmembrane region" description="Helical" evidence="1">
    <location>
        <begin position="28"/>
        <end position="47"/>
    </location>
</feature>
<keyword evidence="1" id="KW-0472">Membrane</keyword>
<keyword evidence="1" id="KW-1133">Transmembrane helix</keyword>
<evidence type="ECO:0000313" key="3">
    <source>
        <dbReference type="Proteomes" id="UP000688137"/>
    </source>
</evidence>
<sequence>MSEGNTVFWQPFKTTKEFIEKDQKITKGLMQGAIFAVIGYGIGLVFFRARTLRGFTAGTAATWRFRDQIE</sequence>
<reference evidence="2" key="1">
    <citation type="submission" date="2021-01" db="EMBL/GenBank/DDBJ databases">
        <authorList>
            <consortium name="Genoscope - CEA"/>
            <person name="William W."/>
        </authorList>
    </citation>
    <scope>NUCLEOTIDE SEQUENCE</scope>
</reference>
<evidence type="ECO:0000256" key="1">
    <source>
        <dbReference type="SAM" id="Phobius"/>
    </source>
</evidence>
<evidence type="ECO:0000313" key="2">
    <source>
        <dbReference type="EMBL" id="CAD8043684.1"/>
    </source>
</evidence>
<dbReference type="AlphaFoldDB" id="A0A8S1JN88"/>
<protein>
    <submittedName>
        <fullName evidence="2">Uncharacterized protein</fullName>
    </submittedName>
</protein>
<keyword evidence="3" id="KW-1185">Reference proteome</keyword>
<accession>A0A8S1JN88</accession>
<keyword evidence="1" id="KW-0812">Transmembrane</keyword>
<organism evidence="2 3">
    <name type="scientific">Paramecium primaurelia</name>
    <dbReference type="NCBI Taxonomy" id="5886"/>
    <lineage>
        <taxon>Eukaryota</taxon>
        <taxon>Sar</taxon>
        <taxon>Alveolata</taxon>
        <taxon>Ciliophora</taxon>
        <taxon>Intramacronucleata</taxon>
        <taxon>Oligohymenophorea</taxon>
        <taxon>Peniculida</taxon>
        <taxon>Parameciidae</taxon>
        <taxon>Paramecium</taxon>
    </lineage>
</organism>
<dbReference type="EMBL" id="CAJJDM010000002">
    <property type="protein sequence ID" value="CAD8043684.1"/>
    <property type="molecule type" value="Genomic_DNA"/>
</dbReference>
<dbReference type="OMA" id="VFWQPFK"/>
<gene>
    <name evidence="2" type="ORF">PPRIM_AZ9-3.1.T0050338</name>
</gene>